<proteinExistence type="predicted"/>
<feature type="signal peptide" evidence="2">
    <location>
        <begin position="1"/>
        <end position="20"/>
    </location>
</feature>
<dbReference type="EMBL" id="JAVHJM010000002">
    <property type="protein sequence ID" value="KAK6518159.1"/>
    <property type="molecule type" value="Genomic_DNA"/>
</dbReference>
<feature type="chain" id="PRO_5042890971" evidence="2">
    <location>
        <begin position="21"/>
        <end position="600"/>
    </location>
</feature>
<keyword evidence="4" id="KW-1185">Reference proteome</keyword>
<gene>
    <name evidence="3" type="ORF">TWF506_005319</name>
</gene>
<keyword evidence="2" id="KW-0732">Signal</keyword>
<dbReference type="Proteomes" id="UP001307849">
    <property type="component" value="Unassembled WGS sequence"/>
</dbReference>
<feature type="compositionally biased region" description="Basic and acidic residues" evidence="1">
    <location>
        <begin position="588"/>
        <end position="600"/>
    </location>
</feature>
<evidence type="ECO:0000256" key="1">
    <source>
        <dbReference type="SAM" id="MobiDB-lite"/>
    </source>
</evidence>
<comment type="caution">
    <text evidence="3">The sequence shown here is derived from an EMBL/GenBank/DDBJ whole genome shotgun (WGS) entry which is preliminary data.</text>
</comment>
<feature type="compositionally biased region" description="Polar residues" evidence="1">
    <location>
        <begin position="119"/>
        <end position="132"/>
    </location>
</feature>
<sequence length="600" mass="63156">MRVSVLLLPVLAASWASAAALPRQRISHSMVPASAINIAAGHGKFPVNKAPQDPSTSTDTDSTTSTDSDVVTSTSTDTDLSTSTITIDTDTDDVSTDTPTNSVTTTTSMDFTTSTNTDVSSASSIATSNTPSPDLISSALSSVTPIITKITEIVPAATTTVTKTPPGGIAKIIISTVRASFTTVRTYVIEAHGHTTITRVYTVPYPSPSVVRSTSVTYSPVTIETTYTTVVTVTRALSTTFRSWDISRYTTRRPITKVAVGEVTGIVTVHPVTYIVITTYTTTEEVFPSYATTTLAENGTPVISTIHIHHHSDDLGIHSDWASHDSALEIPTTQGGLVSTPSGTPELSLPTISHPTLSVPSIPVPSISVPSVSLPTQSFDLNALTPSLSTSTWITTELVTLSDAVTAVVGIPTHIPAVSLFTSIQSLVTTLQNIVTVTGIPKTFDISTTSLITVPTTISLPTPSIPLISTPSLSLPSASAPSISSPSISLPSVPTISVPSVTLPTLSVPSITLPTVTVPTATAKPTVPLFYPVVNKNPTTKGPSPHQMLEDQGFQLVEETYPSKLYTRKTTFKADETYGEMPNQGVKGGRDDEFQVRGRR</sequence>
<evidence type="ECO:0000256" key="2">
    <source>
        <dbReference type="SAM" id="SignalP"/>
    </source>
</evidence>
<dbReference type="AlphaFoldDB" id="A0AAN8RZY0"/>
<evidence type="ECO:0000313" key="3">
    <source>
        <dbReference type="EMBL" id="KAK6518159.1"/>
    </source>
</evidence>
<reference evidence="3 4" key="1">
    <citation type="submission" date="2019-10" db="EMBL/GenBank/DDBJ databases">
        <authorList>
            <person name="Palmer J.M."/>
        </authorList>
    </citation>
    <scope>NUCLEOTIDE SEQUENCE [LARGE SCALE GENOMIC DNA]</scope>
    <source>
        <strain evidence="3 4">TWF506</strain>
    </source>
</reference>
<feature type="region of interest" description="Disordered" evidence="1">
    <location>
        <begin position="576"/>
        <end position="600"/>
    </location>
</feature>
<name>A0AAN8RZY0_9PEZI</name>
<feature type="compositionally biased region" description="Low complexity" evidence="1">
    <location>
        <begin position="55"/>
        <end position="88"/>
    </location>
</feature>
<protein>
    <submittedName>
        <fullName evidence="3">Uncharacterized protein</fullName>
    </submittedName>
</protein>
<feature type="compositionally biased region" description="Low complexity" evidence="1">
    <location>
        <begin position="96"/>
        <end position="118"/>
    </location>
</feature>
<evidence type="ECO:0000313" key="4">
    <source>
        <dbReference type="Proteomes" id="UP001307849"/>
    </source>
</evidence>
<accession>A0AAN8RZY0</accession>
<organism evidence="3 4">
    <name type="scientific">Arthrobotrys conoides</name>
    <dbReference type="NCBI Taxonomy" id="74498"/>
    <lineage>
        <taxon>Eukaryota</taxon>
        <taxon>Fungi</taxon>
        <taxon>Dikarya</taxon>
        <taxon>Ascomycota</taxon>
        <taxon>Pezizomycotina</taxon>
        <taxon>Orbiliomycetes</taxon>
        <taxon>Orbiliales</taxon>
        <taxon>Orbiliaceae</taxon>
        <taxon>Arthrobotrys</taxon>
    </lineage>
</organism>
<feature type="region of interest" description="Disordered" evidence="1">
    <location>
        <begin position="43"/>
        <end position="132"/>
    </location>
</feature>